<dbReference type="EMBL" id="JAOQKC010000009">
    <property type="protein sequence ID" value="MCU6696941.1"/>
    <property type="molecule type" value="Genomic_DNA"/>
</dbReference>
<keyword evidence="1" id="KW-0472">Membrane</keyword>
<evidence type="ECO:0000256" key="1">
    <source>
        <dbReference type="SAM" id="Phobius"/>
    </source>
</evidence>
<evidence type="ECO:0000313" key="3">
    <source>
        <dbReference type="Proteomes" id="UP001652461"/>
    </source>
</evidence>
<gene>
    <name evidence="2" type="ORF">OCV63_08535</name>
</gene>
<reference evidence="2 3" key="1">
    <citation type="journal article" date="2021" name="ISME Commun">
        <title>Automated analysis of genomic sequences facilitates high-throughput and comprehensive description of bacteria.</title>
        <authorList>
            <person name="Hitch T.C.A."/>
        </authorList>
    </citation>
    <scope>NUCLEOTIDE SEQUENCE [LARGE SCALE GENOMIC DNA]</scope>
    <source>
        <strain evidence="2 3">Sanger_04</strain>
    </source>
</reference>
<proteinExistence type="predicted"/>
<dbReference type="Proteomes" id="UP001652461">
    <property type="component" value="Unassembled WGS sequence"/>
</dbReference>
<name>A0ABT2RX91_9FIRM</name>
<keyword evidence="3" id="KW-1185">Reference proteome</keyword>
<dbReference type="RefSeq" id="WP_158363418.1">
    <property type="nucleotide sequence ID" value="NZ_JAOQKC010000009.1"/>
</dbReference>
<keyword evidence="1" id="KW-0812">Transmembrane</keyword>
<organism evidence="2 3">
    <name type="scientific">Laedolimicola ammoniilytica</name>
    <dbReference type="NCBI Taxonomy" id="2981771"/>
    <lineage>
        <taxon>Bacteria</taxon>
        <taxon>Bacillati</taxon>
        <taxon>Bacillota</taxon>
        <taxon>Clostridia</taxon>
        <taxon>Lachnospirales</taxon>
        <taxon>Lachnospiraceae</taxon>
        <taxon>Laedolimicola</taxon>
    </lineage>
</organism>
<feature type="transmembrane region" description="Helical" evidence="1">
    <location>
        <begin position="12"/>
        <end position="35"/>
    </location>
</feature>
<evidence type="ECO:0000313" key="2">
    <source>
        <dbReference type="EMBL" id="MCU6696941.1"/>
    </source>
</evidence>
<sequence length="66" mass="7739">MLYNLYVFDHNVLHLCFWTLPALLLAVAMVAVGLVHGHRQKKREKEFEEQLSDLYAKDTVESEQHI</sequence>
<accession>A0ABT2RX91</accession>
<protein>
    <submittedName>
        <fullName evidence="2">Uncharacterized protein</fullName>
    </submittedName>
</protein>
<keyword evidence="1" id="KW-1133">Transmembrane helix</keyword>
<comment type="caution">
    <text evidence="2">The sequence shown here is derived from an EMBL/GenBank/DDBJ whole genome shotgun (WGS) entry which is preliminary data.</text>
</comment>